<dbReference type="EMBL" id="CDMZ01000734">
    <property type="protein sequence ID" value="CEM20412.1"/>
    <property type="molecule type" value="Genomic_DNA"/>
</dbReference>
<dbReference type="GO" id="GO:0035556">
    <property type="term" value="P:intracellular signal transduction"/>
    <property type="evidence" value="ECO:0007669"/>
    <property type="project" value="TreeGrafter"/>
</dbReference>
<sequence>MDGAQALARQIASDIQTELKKPEGVQDLQAMGARLAPTFIRLLSLFPAERRDSQDPSLCRAAEQLCSLFDDGFIPFLVENLGKVDVETRKHIVTLLSGVVPPVKKAAVAPGEVAPPPSPSTDPLTNAGVEKVIQSKEVADLLIKAYSSSQLSLSVGTIFRSWISDRRLAKHLLDAGHLNHFFALATDLNFDVSSDVMCTLNDLLCIHRDLAAAHIDSHYEEFFRAYDKLTASDNYVTTRQSLRLLSELLLDRTFVKVTLRYIGEPENLKTYMGLMRSESRAITFEAFHLFKIFAANPKPDPRVSAILAANKDKLLKYLENFQTDRHEDEAFAQDKATVLERLRNLAPPAPPP</sequence>
<dbReference type="Pfam" id="PF08569">
    <property type="entry name" value="Mo25"/>
    <property type="match status" value="1"/>
</dbReference>
<dbReference type="PANTHER" id="PTHR10182:SF3">
    <property type="entry name" value="PROTEIN MO25"/>
    <property type="match status" value="1"/>
</dbReference>
<proteinExistence type="inferred from homology"/>
<dbReference type="InterPro" id="IPR011989">
    <property type="entry name" value="ARM-like"/>
</dbReference>
<name>A0A0G4FY91_9ALVE</name>
<dbReference type="PhylomeDB" id="A0A0G4FY91"/>
<dbReference type="AlphaFoldDB" id="A0A0G4FY91"/>
<comment type="similarity">
    <text evidence="1">Belongs to the Mo25 family.</text>
</comment>
<organism evidence="2">
    <name type="scientific">Chromera velia CCMP2878</name>
    <dbReference type="NCBI Taxonomy" id="1169474"/>
    <lineage>
        <taxon>Eukaryota</taxon>
        <taxon>Sar</taxon>
        <taxon>Alveolata</taxon>
        <taxon>Colpodellida</taxon>
        <taxon>Chromeraceae</taxon>
        <taxon>Chromera</taxon>
    </lineage>
</organism>
<dbReference type="Gene3D" id="1.25.10.10">
    <property type="entry name" value="Leucine-rich Repeat Variant"/>
    <property type="match status" value="1"/>
</dbReference>
<dbReference type="InterPro" id="IPR016024">
    <property type="entry name" value="ARM-type_fold"/>
</dbReference>
<dbReference type="GO" id="GO:0043539">
    <property type="term" value="F:protein serine/threonine kinase activator activity"/>
    <property type="evidence" value="ECO:0007669"/>
    <property type="project" value="TreeGrafter"/>
</dbReference>
<dbReference type="InterPro" id="IPR013878">
    <property type="entry name" value="Mo25"/>
</dbReference>
<dbReference type="VEuPathDB" id="CryptoDB:Cvel_19370"/>
<evidence type="ECO:0000313" key="2">
    <source>
        <dbReference type="EMBL" id="CEM20412.1"/>
    </source>
</evidence>
<dbReference type="SUPFAM" id="SSF48371">
    <property type="entry name" value="ARM repeat"/>
    <property type="match status" value="1"/>
</dbReference>
<gene>
    <name evidence="2" type="ORF">Cvel_19370</name>
</gene>
<evidence type="ECO:0008006" key="3">
    <source>
        <dbReference type="Google" id="ProtNLM"/>
    </source>
</evidence>
<reference evidence="2" key="1">
    <citation type="submission" date="2014-11" db="EMBL/GenBank/DDBJ databases">
        <authorList>
            <person name="Otto D Thomas"/>
            <person name="Naeem Raeece"/>
        </authorList>
    </citation>
    <scope>NUCLEOTIDE SEQUENCE</scope>
</reference>
<evidence type="ECO:0000256" key="1">
    <source>
        <dbReference type="ARBA" id="ARBA00011012"/>
    </source>
</evidence>
<protein>
    <recommendedName>
        <fullName evidence="3">Calcium-binding protein 39</fullName>
    </recommendedName>
</protein>
<dbReference type="PANTHER" id="PTHR10182">
    <property type="entry name" value="CALCIUM-BINDING PROTEIN 39-RELATED"/>
    <property type="match status" value="1"/>
</dbReference>
<accession>A0A0G4FY91</accession>